<dbReference type="GO" id="GO:0051012">
    <property type="term" value="P:microtubule sliding"/>
    <property type="evidence" value="ECO:0007669"/>
    <property type="project" value="UniProtKB-UniRule"/>
</dbReference>
<organism evidence="17 18">
    <name type="scientific">Cercophora samala</name>
    <dbReference type="NCBI Taxonomy" id="330535"/>
    <lineage>
        <taxon>Eukaryota</taxon>
        <taxon>Fungi</taxon>
        <taxon>Dikarya</taxon>
        <taxon>Ascomycota</taxon>
        <taxon>Pezizomycotina</taxon>
        <taxon>Sordariomycetes</taxon>
        <taxon>Sordariomycetidae</taxon>
        <taxon>Sordariales</taxon>
        <taxon>Lasiosphaeriaceae</taxon>
        <taxon>Cercophora</taxon>
    </lineage>
</organism>
<dbReference type="PROSITE" id="PS00678">
    <property type="entry name" value="WD_REPEATS_1"/>
    <property type="match status" value="2"/>
</dbReference>
<feature type="repeat" description="WD" evidence="14">
    <location>
        <begin position="252"/>
        <end position="285"/>
    </location>
</feature>
<keyword evidence="10 13" id="KW-0131">Cell cycle</keyword>
<evidence type="ECO:0000256" key="6">
    <source>
        <dbReference type="ARBA" id="ARBA00022737"/>
    </source>
</evidence>
<dbReference type="PANTHER" id="PTHR22847">
    <property type="entry name" value="WD40 REPEAT PROTEIN"/>
    <property type="match status" value="1"/>
</dbReference>
<dbReference type="SMART" id="SM00320">
    <property type="entry name" value="WD40"/>
    <property type="match status" value="7"/>
</dbReference>
<dbReference type="InterPro" id="IPR056795">
    <property type="entry name" value="PAC1-like_LisH-like_dom"/>
</dbReference>
<dbReference type="InterPro" id="IPR020472">
    <property type="entry name" value="WD40_PAC1"/>
</dbReference>
<dbReference type="InterPro" id="IPR036322">
    <property type="entry name" value="WD40_repeat_dom_sf"/>
</dbReference>
<reference evidence="17" key="1">
    <citation type="submission" date="2023-06" db="EMBL/GenBank/DDBJ databases">
        <title>Genome-scale phylogeny and comparative genomics of the fungal order Sordariales.</title>
        <authorList>
            <consortium name="Lawrence Berkeley National Laboratory"/>
            <person name="Hensen N."/>
            <person name="Bonometti L."/>
            <person name="Westerberg I."/>
            <person name="Brannstrom I.O."/>
            <person name="Guillou S."/>
            <person name="Cros-Aarteil S."/>
            <person name="Calhoun S."/>
            <person name="Haridas S."/>
            <person name="Kuo A."/>
            <person name="Mondo S."/>
            <person name="Pangilinan J."/>
            <person name="Riley R."/>
            <person name="Labutti K."/>
            <person name="Andreopoulos B."/>
            <person name="Lipzen A."/>
            <person name="Chen C."/>
            <person name="Yanf M."/>
            <person name="Daum C."/>
            <person name="Ng V."/>
            <person name="Clum A."/>
            <person name="Steindorff A."/>
            <person name="Ohm R."/>
            <person name="Martin F."/>
            <person name="Silar P."/>
            <person name="Natvig D."/>
            <person name="Lalanne C."/>
            <person name="Gautier V."/>
            <person name="Ament-Velasquez S.L."/>
            <person name="Kruys A."/>
            <person name="Hutchinson M.I."/>
            <person name="Powell A.J."/>
            <person name="Barry K."/>
            <person name="Miller A.N."/>
            <person name="Grigoriev I.V."/>
            <person name="Debuchy R."/>
            <person name="Gladieux P."/>
            <person name="Thoren M.H."/>
            <person name="Johannesson H."/>
        </authorList>
    </citation>
    <scope>NUCLEOTIDE SEQUENCE</scope>
    <source>
        <strain evidence="17">CBS 307.81</strain>
    </source>
</reference>
<dbReference type="GO" id="GO:0007154">
    <property type="term" value="P:cell communication"/>
    <property type="evidence" value="ECO:0007669"/>
    <property type="project" value="UniProtKB-ARBA"/>
</dbReference>
<dbReference type="FunFam" id="1.20.960.30:FF:000002">
    <property type="entry name" value="Platelet-activating factor acetylhydrolase ib"/>
    <property type="match status" value="1"/>
</dbReference>
<keyword evidence="6" id="KW-0677">Repeat</keyword>
<dbReference type="Gene3D" id="2.130.10.10">
    <property type="entry name" value="YVTN repeat-like/Quinoprotein amine dehydrogenase"/>
    <property type="match status" value="1"/>
</dbReference>
<dbReference type="Gene3D" id="1.20.960.30">
    <property type="match status" value="1"/>
</dbReference>
<dbReference type="InterPro" id="IPR017252">
    <property type="entry name" value="Dynein_regulator_LIS1"/>
</dbReference>
<evidence type="ECO:0000259" key="16">
    <source>
        <dbReference type="Pfam" id="PF24951"/>
    </source>
</evidence>
<keyword evidence="9 13" id="KW-0206">Cytoskeleton</keyword>
<feature type="repeat" description="WD" evidence="14">
    <location>
        <begin position="158"/>
        <end position="192"/>
    </location>
</feature>
<sequence length="468" mass="51349">MIMATKSFLTDRQAEELHKSIIAYLTSLNLTTTAQTLRAELNLPDETFDPAKAKQYEGLLEKKWTSVIRLQKKVLDLQAENAHLKNEIENAGPLALSRKNQDPANWLPKGPPRYTLEGHRLPITSVAFHPVFSSLASASEDNTIKIWDWELGELERTLKGHTKAVLDVDFGGPRGNTLLASCSSDMSIKLWDPADQYKNTRTLHGHDHIVSSVRFVPANSTAGAGGNLLVSASKDNTLKLWDVTTGYCVKTIEGHNDWPRAVAPSADGRWLLSTGSDKAARLWDIGGREPECRVVMFGHENFNLCCAFAPSTSYAYLARLAGHEKVPPANSSAEFMATGSRDKQIRLWDRRGQCIKVLEGHDNWVRGLVFHPAGKFLISVADDRTMRCWDLSQDGKCVQTLSGMFDGFVSCVRWAPGVTKDGPVSGDSGDGTPRKKTGVEANGGVQMRCVIATGSVDGTEGKVRIFAN</sequence>
<dbReference type="SUPFAM" id="SSF109925">
    <property type="entry name" value="Lissencephaly-1 protein (Lis-1, PAF-AH alpha) N-terminal domain"/>
    <property type="match status" value="1"/>
</dbReference>
<keyword evidence="3 14" id="KW-0853">WD repeat</keyword>
<dbReference type="CDD" id="cd00200">
    <property type="entry name" value="WD40"/>
    <property type="match status" value="1"/>
</dbReference>
<comment type="subunit">
    <text evidence="13">Self-associates. Interacts with NDL1 and dynein.</text>
</comment>
<dbReference type="InterPro" id="IPR006594">
    <property type="entry name" value="LisH"/>
</dbReference>
<evidence type="ECO:0000256" key="12">
    <source>
        <dbReference type="ARBA" id="ARBA00043913"/>
    </source>
</evidence>
<comment type="function">
    <text evidence="13">Positively regulates the activity of the minus-end directed microtubule motor protein dynein. May enhance dynein-mediated microtubule sliding by targeting dynein to the microtubule plus end. Required for nuclear migration during vegetative growth as well as development. Required for retrograde early endosome (EE) transport from the hyphal tip. Required for localization of dynein to the mitotic spindle poles. Recruits additional proteins to the dynein complex at SPBs.</text>
</comment>
<dbReference type="SUPFAM" id="SSF50978">
    <property type="entry name" value="WD40 repeat-like"/>
    <property type="match status" value="1"/>
</dbReference>
<comment type="caution">
    <text evidence="17">The sequence shown here is derived from an EMBL/GenBank/DDBJ whole genome shotgun (WGS) entry which is preliminary data.</text>
</comment>
<keyword evidence="1 13" id="KW-0813">Transport</keyword>
<dbReference type="GO" id="GO:1990234">
    <property type="term" value="C:transferase complex"/>
    <property type="evidence" value="ECO:0007669"/>
    <property type="project" value="UniProtKB-ARBA"/>
</dbReference>
<keyword evidence="5 13" id="KW-0493">Microtubule</keyword>
<dbReference type="PROSITE" id="PS50294">
    <property type="entry name" value="WD_REPEATS_REGION"/>
    <property type="match status" value="5"/>
</dbReference>
<gene>
    <name evidence="13" type="primary">PAC1</name>
    <name evidence="13" type="synonym">LIS1</name>
    <name evidence="17" type="ORF">QBC41DRAFT_314945</name>
</gene>
<evidence type="ECO:0000256" key="11">
    <source>
        <dbReference type="ARBA" id="ARBA00038415"/>
    </source>
</evidence>
<evidence type="ECO:0000256" key="5">
    <source>
        <dbReference type="ARBA" id="ARBA00022701"/>
    </source>
</evidence>
<dbReference type="PANTHER" id="PTHR22847:SF637">
    <property type="entry name" value="WD REPEAT DOMAIN 5B"/>
    <property type="match status" value="1"/>
</dbReference>
<dbReference type="PROSITE" id="PS50896">
    <property type="entry name" value="LISH"/>
    <property type="match status" value="1"/>
</dbReference>
<dbReference type="Proteomes" id="UP001174997">
    <property type="component" value="Unassembled WGS sequence"/>
</dbReference>
<dbReference type="InterPro" id="IPR037190">
    <property type="entry name" value="LIS1_N"/>
</dbReference>
<feature type="repeat" description="WD" evidence="14">
    <location>
        <begin position="330"/>
        <end position="349"/>
    </location>
</feature>
<evidence type="ECO:0000256" key="15">
    <source>
        <dbReference type="SAM" id="MobiDB-lite"/>
    </source>
</evidence>
<dbReference type="PROSITE" id="PS50082">
    <property type="entry name" value="WD_REPEATS_2"/>
    <property type="match status" value="6"/>
</dbReference>
<feature type="repeat" description="WD" evidence="14">
    <location>
        <begin position="116"/>
        <end position="157"/>
    </location>
</feature>
<dbReference type="GO" id="GO:0000132">
    <property type="term" value="P:establishment of mitotic spindle orientation"/>
    <property type="evidence" value="ECO:0007669"/>
    <property type="project" value="UniProtKB-UniRule"/>
</dbReference>
<dbReference type="InterPro" id="IPR019775">
    <property type="entry name" value="WD40_repeat_CS"/>
</dbReference>
<dbReference type="GO" id="GO:0070840">
    <property type="term" value="F:dynein complex binding"/>
    <property type="evidence" value="ECO:0007669"/>
    <property type="project" value="UniProtKB-UniRule"/>
</dbReference>
<comment type="subcellular location">
    <subcellularLocation>
        <location evidence="13">Cytoplasm</location>
        <location evidence="13">Cytoskeleton</location>
    </subcellularLocation>
    <subcellularLocation>
        <location evidence="13">Cytoplasm</location>
        <location evidence="13">Cytoskeleton</location>
        <location evidence="13">Spindle pole</location>
    </subcellularLocation>
    <text evidence="13">Localizes to the plus ends of microtubules at the hyphal tip and the mitotic spindle poles.</text>
</comment>
<evidence type="ECO:0000256" key="8">
    <source>
        <dbReference type="ARBA" id="ARBA00023054"/>
    </source>
</evidence>
<feature type="repeat" description="WD" evidence="14">
    <location>
        <begin position="203"/>
        <end position="251"/>
    </location>
</feature>
<proteinExistence type="inferred from homology"/>
<evidence type="ECO:0000256" key="7">
    <source>
        <dbReference type="ARBA" id="ARBA00022776"/>
    </source>
</evidence>
<name>A0AA39ZIP6_9PEZI</name>
<comment type="similarity">
    <text evidence="11">Belongs to the WD repeat MDV1/CAF4 family.</text>
</comment>
<accession>A0AA39ZIP6</accession>
<feature type="domain" description="PAC1-like LisH-like dimerisation" evidence="16">
    <location>
        <begin position="11"/>
        <end position="46"/>
    </location>
</feature>
<dbReference type="AlphaFoldDB" id="A0AA39ZIP6"/>
<keyword evidence="4 13" id="KW-0132">Cell division</keyword>
<comment type="domain">
    <text evidence="13">Dimerization mediated by the LisH domain may be required to activate dynein.</text>
</comment>
<dbReference type="HAMAP" id="MF_03141">
    <property type="entry name" value="lis1"/>
    <property type="match status" value="1"/>
</dbReference>
<dbReference type="FunFam" id="2.130.10.10:FF:000342">
    <property type="entry name" value="Nuclear distribution protein PAC1"/>
    <property type="match status" value="1"/>
</dbReference>
<keyword evidence="8 13" id="KW-0175">Coiled coil</keyword>
<keyword evidence="18" id="KW-1185">Reference proteome</keyword>
<dbReference type="Pfam" id="PF00400">
    <property type="entry name" value="WD40"/>
    <property type="match status" value="6"/>
</dbReference>
<evidence type="ECO:0000256" key="10">
    <source>
        <dbReference type="ARBA" id="ARBA00023306"/>
    </source>
</evidence>
<dbReference type="GO" id="GO:0051301">
    <property type="term" value="P:cell division"/>
    <property type="evidence" value="ECO:0007669"/>
    <property type="project" value="UniProtKB-KW"/>
</dbReference>
<dbReference type="Pfam" id="PF24951">
    <property type="entry name" value="LisH_PAC1"/>
    <property type="match status" value="1"/>
</dbReference>
<evidence type="ECO:0000256" key="3">
    <source>
        <dbReference type="ARBA" id="ARBA00022574"/>
    </source>
</evidence>
<evidence type="ECO:0000313" key="17">
    <source>
        <dbReference type="EMBL" id="KAK0671748.1"/>
    </source>
</evidence>
<dbReference type="PIRSF" id="PIRSF037647">
    <property type="entry name" value="Dynein_regulator_Lis1"/>
    <property type="match status" value="1"/>
</dbReference>
<dbReference type="EMBL" id="JAULSY010000018">
    <property type="protein sequence ID" value="KAK0671748.1"/>
    <property type="molecule type" value="Genomic_DNA"/>
</dbReference>
<evidence type="ECO:0000313" key="18">
    <source>
        <dbReference type="Proteomes" id="UP001174997"/>
    </source>
</evidence>
<dbReference type="InterPro" id="IPR001680">
    <property type="entry name" value="WD40_rpt"/>
</dbReference>
<keyword evidence="7 13" id="KW-0498">Mitosis</keyword>
<dbReference type="InterPro" id="IPR015943">
    <property type="entry name" value="WD40/YVTN_repeat-like_dom_sf"/>
</dbReference>
<protein>
    <recommendedName>
        <fullName evidence="13">Nuclear distribution protein PAC1</fullName>
    </recommendedName>
    <alternativeName>
        <fullName evidence="13">Lissencephaly-1 homolog</fullName>
        <shortName evidence="13">LIS-1</shortName>
    </alternativeName>
    <alternativeName>
        <fullName evidence="13">nudF homolog</fullName>
    </alternativeName>
</protein>
<evidence type="ECO:0000256" key="1">
    <source>
        <dbReference type="ARBA" id="ARBA00022448"/>
    </source>
</evidence>
<evidence type="ECO:0000256" key="14">
    <source>
        <dbReference type="PROSITE-ProRule" id="PRU00221"/>
    </source>
</evidence>
<dbReference type="GO" id="GO:0005874">
    <property type="term" value="C:microtubule"/>
    <property type="evidence" value="ECO:0007669"/>
    <property type="project" value="UniProtKB-KW"/>
</dbReference>
<dbReference type="GO" id="GO:0005634">
    <property type="term" value="C:nucleus"/>
    <property type="evidence" value="ECO:0007669"/>
    <property type="project" value="TreeGrafter"/>
</dbReference>
<dbReference type="PRINTS" id="PR00320">
    <property type="entry name" value="GPROTEINBRPT"/>
</dbReference>
<dbReference type="GO" id="GO:0023052">
    <property type="term" value="P:signaling"/>
    <property type="evidence" value="ECO:0007669"/>
    <property type="project" value="UniProtKB-ARBA"/>
</dbReference>
<comment type="function">
    <text evidence="12">Involved in mitochondrial fission. Acts as an adapter protein required to form mitochondrial fission complexes. Formation of these complexes is required to promote constriction and fission of the mitochondrial compartment at a late step in mitochondrial division.</text>
</comment>
<feature type="repeat" description="WD" evidence="14">
    <location>
        <begin position="358"/>
        <end position="392"/>
    </location>
</feature>
<feature type="region of interest" description="Disordered" evidence="15">
    <location>
        <begin position="420"/>
        <end position="439"/>
    </location>
</feature>
<evidence type="ECO:0000256" key="13">
    <source>
        <dbReference type="HAMAP-Rule" id="MF_03141"/>
    </source>
</evidence>
<evidence type="ECO:0000256" key="9">
    <source>
        <dbReference type="ARBA" id="ARBA00023212"/>
    </source>
</evidence>
<evidence type="ECO:0000256" key="2">
    <source>
        <dbReference type="ARBA" id="ARBA00022490"/>
    </source>
</evidence>
<dbReference type="GO" id="GO:0005737">
    <property type="term" value="C:cytoplasm"/>
    <property type="evidence" value="ECO:0007669"/>
    <property type="project" value="UniProtKB-UniRule"/>
</dbReference>
<dbReference type="GO" id="GO:0005875">
    <property type="term" value="C:microtubule associated complex"/>
    <property type="evidence" value="ECO:0007669"/>
    <property type="project" value="UniProtKB-UniRule"/>
</dbReference>
<dbReference type="GO" id="GO:0000922">
    <property type="term" value="C:spindle pole"/>
    <property type="evidence" value="ECO:0007669"/>
    <property type="project" value="UniProtKB-SubCell"/>
</dbReference>
<comment type="similarity">
    <text evidence="13">Belongs to the WD repeat LIS1/nudF family.</text>
</comment>
<evidence type="ECO:0000256" key="4">
    <source>
        <dbReference type="ARBA" id="ARBA00022618"/>
    </source>
</evidence>
<keyword evidence="2 13" id="KW-0963">Cytoplasm</keyword>